<name>J3L061_ORYBR</name>
<proteinExistence type="predicted"/>
<reference evidence="1" key="1">
    <citation type="journal article" date="2013" name="Nat. Commun.">
        <title>Whole-genome sequencing of Oryza brachyantha reveals mechanisms underlying Oryza genome evolution.</title>
        <authorList>
            <person name="Chen J."/>
            <person name="Huang Q."/>
            <person name="Gao D."/>
            <person name="Wang J."/>
            <person name="Lang Y."/>
            <person name="Liu T."/>
            <person name="Li B."/>
            <person name="Bai Z."/>
            <person name="Luis Goicoechea J."/>
            <person name="Liang C."/>
            <person name="Chen C."/>
            <person name="Zhang W."/>
            <person name="Sun S."/>
            <person name="Liao Y."/>
            <person name="Zhang X."/>
            <person name="Yang L."/>
            <person name="Song C."/>
            <person name="Wang M."/>
            <person name="Shi J."/>
            <person name="Liu G."/>
            <person name="Liu J."/>
            <person name="Zhou H."/>
            <person name="Zhou W."/>
            <person name="Yu Q."/>
            <person name="An N."/>
            <person name="Chen Y."/>
            <person name="Cai Q."/>
            <person name="Wang B."/>
            <person name="Liu B."/>
            <person name="Min J."/>
            <person name="Huang Y."/>
            <person name="Wu H."/>
            <person name="Li Z."/>
            <person name="Zhang Y."/>
            <person name="Yin Y."/>
            <person name="Song W."/>
            <person name="Jiang J."/>
            <person name="Jackson S.A."/>
            <person name="Wing R.A."/>
            <person name="Wang J."/>
            <person name="Chen M."/>
        </authorList>
    </citation>
    <scope>NUCLEOTIDE SEQUENCE [LARGE SCALE GENOMIC DNA]</scope>
    <source>
        <strain evidence="1">cv. IRGC 101232</strain>
    </source>
</reference>
<evidence type="ECO:0000313" key="1">
    <source>
        <dbReference type="EnsemblPlants" id="OB01G26170.1"/>
    </source>
</evidence>
<keyword evidence="2" id="KW-1185">Reference proteome</keyword>
<dbReference type="Proteomes" id="UP000006038">
    <property type="component" value="Chromosome 1"/>
</dbReference>
<accession>J3L061</accession>
<dbReference type="Gramene" id="OB01G26170.1">
    <property type="protein sequence ID" value="OB01G26170.1"/>
    <property type="gene ID" value="OB01G26170"/>
</dbReference>
<dbReference type="HOGENOM" id="CLU_2516231_0_0_1"/>
<dbReference type="AlphaFoldDB" id="J3L061"/>
<protein>
    <submittedName>
        <fullName evidence="1">Uncharacterized protein</fullName>
    </submittedName>
</protein>
<reference evidence="1" key="2">
    <citation type="submission" date="2013-04" db="UniProtKB">
        <authorList>
            <consortium name="EnsemblPlants"/>
        </authorList>
    </citation>
    <scope>IDENTIFICATION</scope>
</reference>
<dbReference type="EnsemblPlants" id="OB01G26170.1">
    <property type="protein sequence ID" value="OB01G26170.1"/>
    <property type="gene ID" value="OB01G26170"/>
</dbReference>
<organism evidence="1">
    <name type="scientific">Oryza brachyantha</name>
    <name type="common">malo sina</name>
    <dbReference type="NCBI Taxonomy" id="4533"/>
    <lineage>
        <taxon>Eukaryota</taxon>
        <taxon>Viridiplantae</taxon>
        <taxon>Streptophyta</taxon>
        <taxon>Embryophyta</taxon>
        <taxon>Tracheophyta</taxon>
        <taxon>Spermatophyta</taxon>
        <taxon>Magnoliopsida</taxon>
        <taxon>Liliopsida</taxon>
        <taxon>Poales</taxon>
        <taxon>Poaceae</taxon>
        <taxon>BOP clade</taxon>
        <taxon>Oryzoideae</taxon>
        <taxon>Oryzeae</taxon>
        <taxon>Oryzinae</taxon>
        <taxon>Oryza</taxon>
    </lineage>
</organism>
<sequence length="85" mass="9785">MDRQRHGGVRILSRVRGSRHDLCKASSWAEKETKLKPSILQLQLVMMAPLHRYFRRRTEPHFNLGNNLLMTHALALALVGKIKQG</sequence>
<evidence type="ECO:0000313" key="2">
    <source>
        <dbReference type="Proteomes" id="UP000006038"/>
    </source>
</evidence>